<evidence type="ECO:0000313" key="2">
    <source>
        <dbReference type="EMBL" id="KAJ6830477.1"/>
    </source>
</evidence>
<keyword evidence="2" id="KW-0418">Kinase</keyword>
<proteinExistence type="predicted"/>
<dbReference type="AlphaFoldDB" id="A0AAX6GQ91"/>
<dbReference type="GO" id="GO:0016301">
    <property type="term" value="F:kinase activity"/>
    <property type="evidence" value="ECO:0007669"/>
    <property type="project" value="UniProtKB-KW"/>
</dbReference>
<feature type="compositionally biased region" description="Polar residues" evidence="1">
    <location>
        <begin position="33"/>
        <end position="46"/>
    </location>
</feature>
<comment type="caution">
    <text evidence="2">The sequence shown here is derived from an EMBL/GenBank/DDBJ whole genome shotgun (WGS) entry which is preliminary data.</text>
</comment>
<dbReference type="Proteomes" id="UP001140949">
    <property type="component" value="Unassembled WGS sequence"/>
</dbReference>
<dbReference type="EMBL" id="JANAVB010017596">
    <property type="protein sequence ID" value="KAJ6830477.1"/>
    <property type="molecule type" value="Genomic_DNA"/>
</dbReference>
<keyword evidence="3" id="KW-1185">Reference proteome</keyword>
<reference evidence="2" key="2">
    <citation type="submission" date="2023-04" db="EMBL/GenBank/DDBJ databases">
        <authorList>
            <person name="Bruccoleri R.E."/>
            <person name="Oakeley E.J."/>
            <person name="Faust A.-M."/>
            <person name="Dessus-Babus S."/>
            <person name="Altorfer M."/>
            <person name="Burckhardt D."/>
            <person name="Oertli M."/>
            <person name="Naumann U."/>
            <person name="Petersen F."/>
            <person name="Wong J."/>
        </authorList>
    </citation>
    <scope>NUCLEOTIDE SEQUENCE</scope>
    <source>
        <strain evidence="2">GSM-AAB239-AS_SAM_17_03QT</strain>
        <tissue evidence="2">Leaf</tissue>
    </source>
</reference>
<protein>
    <submittedName>
        <fullName evidence="2">Proline-rich receptor-like protein kinase PERK2</fullName>
    </submittedName>
</protein>
<sequence length="116" mass="12474">MPGRAPRMAVGATIATPSDCRATASRVFRPSRRTSALRSKPPSTADLTAAAGGHEPPHRPPPCPPIRGAGHRRPSARRGNSLRASTQPGQLPFRARTERHRAFHCVCFVISCRCSS</sequence>
<keyword evidence="2" id="KW-0808">Transferase</keyword>
<organism evidence="2 3">
    <name type="scientific">Iris pallida</name>
    <name type="common">Sweet iris</name>
    <dbReference type="NCBI Taxonomy" id="29817"/>
    <lineage>
        <taxon>Eukaryota</taxon>
        <taxon>Viridiplantae</taxon>
        <taxon>Streptophyta</taxon>
        <taxon>Embryophyta</taxon>
        <taxon>Tracheophyta</taxon>
        <taxon>Spermatophyta</taxon>
        <taxon>Magnoliopsida</taxon>
        <taxon>Liliopsida</taxon>
        <taxon>Asparagales</taxon>
        <taxon>Iridaceae</taxon>
        <taxon>Iridoideae</taxon>
        <taxon>Irideae</taxon>
        <taxon>Iris</taxon>
    </lineage>
</organism>
<evidence type="ECO:0000256" key="1">
    <source>
        <dbReference type="SAM" id="MobiDB-lite"/>
    </source>
</evidence>
<keyword evidence="2" id="KW-0675">Receptor</keyword>
<gene>
    <name evidence="2" type="ORF">M6B38_354595</name>
</gene>
<feature type="region of interest" description="Disordered" evidence="1">
    <location>
        <begin position="21"/>
        <end position="95"/>
    </location>
</feature>
<accession>A0AAX6GQ91</accession>
<name>A0AAX6GQ91_IRIPA</name>
<reference evidence="2" key="1">
    <citation type="journal article" date="2023" name="GigaByte">
        <title>Genome assembly of the bearded iris, Iris pallida Lam.</title>
        <authorList>
            <person name="Bruccoleri R.E."/>
            <person name="Oakeley E.J."/>
            <person name="Faust A.M.E."/>
            <person name="Altorfer M."/>
            <person name="Dessus-Babus S."/>
            <person name="Burckhardt D."/>
            <person name="Oertli M."/>
            <person name="Naumann U."/>
            <person name="Petersen F."/>
            <person name="Wong J."/>
        </authorList>
    </citation>
    <scope>NUCLEOTIDE SEQUENCE</scope>
    <source>
        <strain evidence="2">GSM-AAB239-AS_SAM_17_03QT</strain>
    </source>
</reference>
<evidence type="ECO:0000313" key="3">
    <source>
        <dbReference type="Proteomes" id="UP001140949"/>
    </source>
</evidence>